<reference evidence="1 2" key="1">
    <citation type="submission" date="2018-09" db="EMBL/GenBank/DDBJ databases">
        <authorList>
            <person name="Wang F."/>
        </authorList>
    </citation>
    <scope>NUCLEOTIDE SEQUENCE [LARGE SCALE GENOMIC DNA]</scope>
    <source>
        <strain evidence="1 2">PLHSC7-2</strain>
    </source>
</reference>
<accession>A0A418YFN2</accession>
<keyword evidence="2" id="KW-1185">Reference proteome</keyword>
<gene>
    <name evidence="1" type="ORF">D1Z90_08995</name>
</gene>
<reference evidence="1 2" key="2">
    <citation type="submission" date="2019-01" db="EMBL/GenBank/DDBJ databases">
        <title>Motilimonas pumilus sp. nov., isolated from the gut of sea cucumber (Apostichopus japonicus).</title>
        <authorList>
            <person name="Wang F.-Q."/>
            <person name="Ren L.-H."/>
            <person name="Lin Y.-W."/>
            <person name="Sun G.-H."/>
            <person name="Du Z.-J."/>
            <person name="Zhao J.-X."/>
            <person name="Liu X.-J."/>
            <person name="Liu L.-J."/>
        </authorList>
    </citation>
    <scope>NUCLEOTIDE SEQUENCE [LARGE SCALE GENOMIC DNA]</scope>
    <source>
        <strain evidence="1 2">PLHSC7-2</strain>
    </source>
</reference>
<evidence type="ECO:0000313" key="1">
    <source>
        <dbReference type="EMBL" id="RJG48193.1"/>
    </source>
</evidence>
<dbReference type="Proteomes" id="UP000283255">
    <property type="component" value="Unassembled WGS sequence"/>
</dbReference>
<dbReference type="EMBL" id="QZCH01000009">
    <property type="protein sequence ID" value="RJG48193.1"/>
    <property type="molecule type" value="Genomic_DNA"/>
</dbReference>
<name>A0A418YFN2_9GAMM</name>
<sequence length="91" mass="10548">MLLRITAAVWVKIQNGQVVNKRGLMPVYFQQELQAIFASQQHVSGDIYASKKGNRYQLHFSRQLPENLVQRCKNVWRGYATVRNTSNLKRG</sequence>
<dbReference type="RefSeq" id="WP_119910419.1">
    <property type="nucleotide sequence ID" value="NZ_QZCH01000009.1"/>
</dbReference>
<protein>
    <submittedName>
        <fullName evidence="1">DUF3634 family protein</fullName>
    </submittedName>
</protein>
<dbReference type="AlphaFoldDB" id="A0A418YFN2"/>
<organism evidence="1 2">
    <name type="scientific">Motilimonas pumila</name>
    <dbReference type="NCBI Taxonomy" id="2303987"/>
    <lineage>
        <taxon>Bacteria</taxon>
        <taxon>Pseudomonadati</taxon>
        <taxon>Pseudomonadota</taxon>
        <taxon>Gammaproteobacteria</taxon>
        <taxon>Alteromonadales</taxon>
        <taxon>Alteromonadales genera incertae sedis</taxon>
        <taxon>Motilimonas</taxon>
    </lineage>
</organism>
<evidence type="ECO:0000313" key="2">
    <source>
        <dbReference type="Proteomes" id="UP000283255"/>
    </source>
</evidence>
<dbReference type="Pfam" id="PF12321">
    <property type="entry name" value="DUF3634"/>
    <property type="match status" value="1"/>
</dbReference>
<proteinExistence type="predicted"/>
<comment type="caution">
    <text evidence="1">The sequence shown here is derived from an EMBL/GenBank/DDBJ whole genome shotgun (WGS) entry which is preliminary data.</text>
</comment>
<dbReference type="InterPro" id="IPR022090">
    <property type="entry name" value="DUF3634"/>
</dbReference>
<dbReference type="OrthoDB" id="5600774at2"/>